<dbReference type="EMBL" id="PEYY01000116">
    <property type="protein sequence ID" value="PIS17757.1"/>
    <property type="molecule type" value="Genomic_DNA"/>
</dbReference>
<evidence type="ECO:0000256" key="9">
    <source>
        <dbReference type="ARBA" id="ARBA00023316"/>
    </source>
</evidence>
<dbReference type="GO" id="GO:0071972">
    <property type="term" value="F:peptidoglycan L,D-transpeptidase activity"/>
    <property type="evidence" value="ECO:0007669"/>
    <property type="project" value="TreeGrafter"/>
</dbReference>
<dbReference type="GO" id="GO:0071555">
    <property type="term" value="P:cell wall organization"/>
    <property type="evidence" value="ECO:0007669"/>
    <property type="project" value="UniProtKB-KW"/>
</dbReference>
<dbReference type="PANTHER" id="PTHR30627:SF2">
    <property type="entry name" value="PEPTIDOGLYCAN D,D-TRANSPEPTIDASE MRDA"/>
    <property type="match status" value="1"/>
</dbReference>
<evidence type="ECO:0000256" key="3">
    <source>
        <dbReference type="ARBA" id="ARBA00022475"/>
    </source>
</evidence>
<dbReference type="GO" id="GO:0008360">
    <property type="term" value="P:regulation of cell shape"/>
    <property type="evidence" value="ECO:0007669"/>
    <property type="project" value="UniProtKB-KW"/>
</dbReference>
<dbReference type="InterPro" id="IPR012338">
    <property type="entry name" value="Beta-lactam/transpept-like"/>
</dbReference>
<dbReference type="Gene3D" id="3.40.710.10">
    <property type="entry name" value="DD-peptidase/beta-lactamase superfamily"/>
    <property type="match status" value="1"/>
</dbReference>
<sequence>MLIGRAGVEKTFETTLRGRDGGKLVEVDADGREVRELGNNPSEAGSDLTLALDTRLTQIMYDALGGKRGSAVALDMQGKVLGLVSSPSYDPANVAEYLSDTIKLYFLDRAIGGTYPPGSVFKPVTAYAGLGEGKITKDTEYKDTGEIRVGSYRYGNWYFDQYGRTEGSIDLVKALARSNDIYFYKVGEEVGVDKLVSWSAKFGLGQKSGIELPGEQEGLVPDRLSKERATGEKWFLGNTYHLAIGQGDLLATPLQ</sequence>
<dbReference type="Gene3D" id="3.90.1310.10">
    <property type="entry name" value="Penicillin-binding protein 2a (Domain 2)"/>
    <property type="match status" value="1"/>
</dbReference>
<keyword evidence="9" id="KW-0961">Cell wall biogenesis/degradation</keyword>
<keyword evidence="8" id="KW-0472">Membrane</keyword>
<dbReference type="GO" id="GO:0005886">
    <property type="term" value="C:plasma membrane"/>
    <property type="evidence" value="ECO:0007669"/>
    <property type="project" value="UniProtKB-SubCell"/>
</dbReference>
<evidence type="ECO:0000256" key="1">
    <source>
        <dbReference type="ARBA" id="ARBA00004167"/>
    </source>
</evidence>
<keyword evidence="5" id="KW-0133">Cell shape</keyword>
<organism evidence="12 13">
    <name type="scientific">Candidatus Collierbacteria bacterium CG09_land_8_20_14_0_10_46_12</name>
    <dbReference type="NCBI Taxonomy" id="1974533"/>
    <lineage>
        <taxon>Bacteria</taxon>
        <taxon>Candidatus Collieribacteriota</taxon>
    </lineage>
</organism>
<dbReference type="InterPro" id="IPR050515">
    <property type="entry name" value="Beta-lactam/transpept"/>
</dbReference>
<evidence type="ECO:0000313" key="13">
    <source>
        <dbReference type="Proteomes" id="UP000229574"/>
    </source>
</evidence>
<gene>
    <name evidence="12" type="ORF">COT54_02980</name>
</gene>
<accession>A0A2H0WYR6</accession>
<dbReference type="SUPFAM" id="SSF56601">
    <property type="entry name" value="beta-lactamase/transpeptidase-like"/>
    <property type="match status" value="1"/>
</dbReference>
<dbReference type="Proteomes" id="UP000229574">
    <property type="component" value="Unassembled WGS sequence"/>
</dbReference>
<dbReference type="GO" id="GO:0008658">
    <property type="term" value="F:penicillin binding"/>
    <property type="evidence" value="ECO:0007669"/>
    <property type="project" value="InterPro"/>
</dbReference>
<comment type="subcellular location">
    <subcellularLocation>
        <location evidence="2">Cell membrane</location>
    </subcellularLocation>
    <subcellularLocation>
        <location evidence="1">Membrane</location>
        <topology evidence="1">Single-pass membrane protein</topology>
    </subcellularLocation>
</comment>
<keyword evidence="6" id="KW-0573">Peptidoglycan synthesis</keyword>
<comment type="caution">
    <text evidence="12">The sequence shown here is derived from an EMBL/GenBank/DDBJ whole genome shotgun (WGS) entry which is preliminary data.</text>
</comment>
<dbReference type="Pfam" id="PF00905">
    <property type="entry name" value="Transpeptidase"/>
    <property type="match status" value="1"/>
</dbReference>
<proteinExistence type="predicted"/>
<dbReference type="Pfam" id="PF03717">
    <property type="entry name" value="PBP_dimer"/>
    <property type="match status" value="1"/>
</dbReference>
<name>A0A2H0WYR6_9BACT</name>
<keyword evidence="7" id="KW-1133">Transmembrane helix</keyword>
<evidence type="ECO:0000259" key="10">
    <source>
        <dbReference type="Pfam" id="PF00905"/>
    </source>
</evidence>
<feature type="domain" description="Penicillin-binding protein transpeptidase" evidence="10">
    <location>
        <begin position="69"/>
        <end position="255"/>
    </location>
</feature>
<dbReference type="PANTHER" id="PTHR30627">
    <property type="entry name" value="PEPTIDOGLYCAN D,D-TRANSPEPTIDASE"/>
    <property type="match status" value="1"/>
</dbReference>
<dbReference type="AlphaFoldDB" id="A0A2H0WYR6"/>
<protein>
    <submittedName>
        <fullName evidence="12">Penicillin-binding protein 2</fullName>
    </submittedName>
</protein>
<dbReference type="InterPro" id="IPR036138">
    <property type="entry name" value="PBP_dimer_sf"/>
</dbReference>
<dbReference type="SUPFAM" id="SSF56519">
    <property type="entry name" value="Penicillin binding protein dimerisation domain"/>
    <property type="match status" value="1"/>
</dbReference>
<dbReference type="InterPro" id="IPR005311">
    <property type="entry name" value="PBP_dimer"/>
</dbReference>
<dbReference type="GO" id="GO:0009252">
    <property type="term" value="P:peptidoglycan biosynthetic process"/>
    <property type="evidence" value="ECO:0007669"/>
    <property type="project" value="UniProtKB-KW"/>
</dbReference>
<evidence type="ECO:0000256" key="5">
    <source>
        <dbReference type="ARBA" id="ARBA00022960"/>
    </source>
</evidence>
<reference evidence="13" key="1">
    <citation type="submission" date="2017-09" db="EMBL/GenBank/DDBJ databases">
        <title>Depth-based differentiation of microbial function through sediment-hosted aquifers and enrichment of novel symbionts in the deep terrestrial subsurface.</title>
        <authorList>
            <person name="Probst A.J."/>
            <person name="Ladd B."/>
            <person name="Jarett J.K."/>
            <person name="Geller-Mcgrath D.E."/>
            <person name="Sieber C.M.K."/>
            <person name="Emerson J.B."/>
            <person name="Anantharaman K."/>
            <person name="Thomas B.C."/>
            <person name="Malmstrom R."/>
            <person name="Stieglmeier M."/>
            <person name="Klingl A."/>
            <person name="Woyke T."/>
            <person name="Ryan C.M."/>
            <person name="Banfield J.F."/>
        </authorList>
    </citation>
    <scope>NUCLEOTIDE SEQUENCE [LARGE SCALE GENOMIC DNA]</scope>
</reference>
<evidence type="ECO:0000259" key="11">
    <source>
        <dbReference type="Pfam" id="PF03717"/>
    </source>
</evidence>
<evidence type="ECO:0000256" key="2">
    <source>
        <dbReference type="ARBA" id="ARBA00004236"/>
    </source>
</evidence>
<keyword evidence="3" id="KW-1003">Cell membrane</keyword>
<dbReference type="InterPro" id="IPR001460">
    <property type="entry name" value="PCN-bd_Tpept"/>
</dbReference>
<evidence type="ECO:0000256" key="8">
    <source>
        <dbReference type="ARBA" id="ARBA00023136"/>
    </source>
</evidence>
<feature type="domain" description="Penicillin-binding protein dimerisation" evidence="11">
    <location>
        <begin position="2"/>
        <end position="37"/>
    </location>
</feature>
<evidence type="ECO:0000256" key="4">
    <source>
        <dbReference type="ARBA" id="ARBA00022692"/>
    </source>
</evidence>
<evidence type="ECO:0000256" key="6">
    <source>
        <dbReference type="ARBA" id="ARBA00022984"/>
    </source>
</evidence>
<keyword evidence="4" id="KW-0812">Transmembrane</keyword>
<feature type="non-terminal residue" evidence="12">
    <location>
        <position position="255"/>
    </location>
</feature>
<evidence type="ECO:0000313" key="12">
    <source>
        <dbReference type="EMBL" id="PIS17757.1"/>
    </source>
</evidence>
<evidence type="ECO:0000256" key="7">
    <source>
        <dbReference type="ARBA" id="ARBA00022989"/>
    </source>
</evidence>